<name>A0ABX1BRI2_9ACTN</name>
<feature type="region of interest" description="Disordered" evidence="1">
    <location>
        <begin position="53"/>
        <end position="82"/>
    </location>
</feature>
<dbReference type="EMBL" id="JAATEN010000004">
    <property type="protein sequence ID" value="NJQ00336.1"/>
    <property type="molecule type" value="Genomic_DNA"/>
</dbReference>
<evidence type="ECO:0000313" key="3">
    <source>
        <dbReference type="Proteomes" id="UP000695264"/>
    </source>
</evidence>
<evidence type="ECO:0000256" key="1">
    <source>
        <dbReference type="SAM" id="MobiDB-lite"/>
    </source>
</evidence>
<organism evidence="2 3">
    <name type="scientific">Streptomyces zingiberis</name>
    <dbReference type="NCBI Taxonomy" id="2053010"/>
    <lineage>
        <taxon>Bacteria</taxon>
        <taxon>Bacillati</taxon>
        <taxon>Actinomycetota</taxon>
        <taxon>Actinomycetes</taxon>
        <taxon>Kitasatosporales</taxon>
        <taxon>Streptomycetaceae</taxon>
        <taxon>Streptomyces</taxon>
    </lineage>
</organism>
<sequence>MSVSSNRNPASGCAVGQLALDARKGRIGVVMDTQGGRMYLRRPEGGREWEAAPQDVRPATPGEAAEVSSFAGAPHRRGGHER</sequence>
<keyword evidence="3" id="KW-1185">Reference proteome</keyword>
<dbReference type="RefSeq" id="WP_168100738.1">
    <property type="nucleotide sequence ID" value="NZ_JAATEN010000004.1"/>
</dbReference>
<proteinExistence type="predicted"/>
<gene>
    <name evidence="2" type="ORF">HCK00_07255</name>
</gene>
<comment type="caution">
    <text evidence="2">The sequence shown here is derived from an EMBL/GenBank/DDBJ whole genome shotgun (WGS) entry which is preliminary data.</text>
</comment>
<evidence type="ECO:0000313" key="2">
    <source>
        <dbReference type="EMBL" id="NJQ00336.1"/>
    </source>
</evidence>
<accession>A0ABX1BRI2</accession>
<protein>
    <submittedName>
        <fullName evidence="2">Uncharacterized protein</fullName>
    </submittedName>
</protein>
<dbReference type="Proteomes" id="UP000695264">
    <property type="component" value="Unassembled WGS sequence"/>
</dbReference>
<reference evidence="2 3" key="1">
    <citation type="submission" date="2020-03" db="EMBL/GenBank/DDBJ databases">
        <title>WGS of actinomycetes isolated from Thailand.</title>
        <authorList>
            <person name="Thawai C."/>
        </authorList>
    </citation>
    <scope>NUCLEOTIDE SEQUENCE [LARGE SCALE GENOMIC DNA]</scope>
    <source>
        <strain evidence="2 3">PLAI 1-29</strain>
    </source>
</reference>